<feature type="domain" description="NWD NACHT-NTPase N-terminal" evidence="2">
    <location>
        <begin position="47"/>
        <end position="220"/>
    </location>
</feature>
<comment type="caution">
    <text evidence="4">The sequence shown here is derived from an EMBL/GenBank/DDBJ whole genome shotgun (WGS) entry which is preliminary data.</text>
</comment>
<evidence type="ECO:0000259" key="3">
    <source>
        <dbReference type="Pfam" id="PF24883"/>
    </source>
</evidence>
<dbReference type="InterPro" id="IPR031359">
    <property type="entry name" value="NACHT_N"/>
</dbReference>
<keyword evidence="5" id="KW-1185">Reference proteome</keyword>
<dbReference type="Pfam" id="PF24883">
    <property type="entry name" value="NPHP3_N"/>
    <property type="match status" value="1"/>
</dbReference>
<proteinExistence type="predicted"/>
<evidence type="ECO:0000313" key="5">
    <source>
        <dbReference type="Proteomes" id="UP000699042"/>
    </source>
</evidence>
<evidence type="ECO:0000256" key="1">
    <source>
        <dbReference type="ARBA" id="ARBA00022737"/>
    </source>
</evidence>
<organism evidence="4 5">
    <name type="scientific">Colletotrichum scovillei</name>
    <dbReference type="NCBI Taxonomy" id="1209932"/>
    <lineage>
        <taxon>Eukaryota</taxon>
        <taxon>Fungi</taxon>
        <taxon>Dikarya</taxon>
        <taxon>Ascomycota</taxon>
        <taxon>Pezizomycotina</taxon>
        <taxon>Sordariomycetes</taxon>
        <taxon>Hypocreomycetidae</taxon>
        <taxon>Glomerellales</taxon>
        <taxon>Glomerellaceae</taxon>
        <taxon>Colletotrichum</taxon>
        <taxon>Colletotrichum acutatum species complex</taxon>
    </lineage>
</organism>
<keyword evidence="1" id="KW-0677">Repeat</keyword>
<dbReference type="AlphaFoldDB" id="A0A9P7U9W0"/>
<dbReference type="EMBL" id="JAESDN010000008">
    <property type="protein sequence ID" value="KAG7046658.1"/>
    <property type="molecule type" value="Genomic_DNA"/>
</dbReference>
<accession>A0A9P7U9W0</accession>
<name>A0A9P7U9W0_9PEZI</name>
<dbReference type="PANTHER" id="PTHR10039">
    <property type="entry name" value="AMELOGENIN"/>
    <property type="match status" value="1"/>
</dbReference>
<dbReference type="InterPro" id="IPR056884">
    <property type="entry name" value="NPHP3-like_N"/>
</dbReference>
<feature type="domain" description="Nephrocystin 3-like N-terminal" evidence="3">
    <location>
        <begin position="596"/>
        <end position="764"/>
    </location>
</feature>
<dbReference type="Proteomes" id="UP000699042">
    <property type="component" value="Unassembled WGS sequence"/>
</dbReference>
<dbReference type="Pfam" id="PF17100">
    <property type="entry name" value="NACHT_N"/>
    <property type="match status" value="2"/>
</dbReference>
<evidence type="ECO:0000313" key="4">
    <source>
        <dbReference type="EMBL" id="KAG7046658.1"/>
    </source>
</evidence>
<feature type="domain" description="NWD NACHT-NTPase N-terminal" evidence="2">
    <location>
        <begin position="312"/>
        <end position="539"/>
    </location>
</feature>
<reference evidence="4" key="1">
    <citation type="submission" date="2021-05" db="EMBL/GenBank/DDBJ databases">
        <title>Comparative genomics of three Colletotrichum scovillei strains and genetic complementation revealed genes involved fungal growth and virulence on chili pepper.</title>
        <authorList>
            <person name="Hsieh D.-K."/>
            <person name="Chuang S.-C."/>
            <person name="Chen C.-Y."/>
            <person name="Chao Y.-T."/>
            <person name="Lu M.-Y.J."/>
            <person name="Lee M.-H."/>
            <person name="Shih M.-C."/>
        </authorList>
    </citation>
    <scope>NUCLEOTIDE SEQUENCE</scope>
    <source>
        <strain evidence="4">Coll-153</strain>
    </source>
</reference>
<dbReference type="Gene3D" id="3.40.50.300">
    <property type="entry name" value="P-loop containing nucleotide triphosphate hydrolases"/>
    <property type="match status" value="1"/>
</dbReference>
<dbReference type="InterPro" id="IPR027417">
    <property type="entry name" value="P-loop_NTPase"/>
</dbReference>
<sequence>MRFSSHVPTRASLAQSPRTRVNCDNMSRILRLFGQKRGNEPSINSTDLWAEAFELLKKRENDVATAYAVYLSAVKEDADVNDLLCSNFAQSIVKQLQAQRKDSKWATSLQSKSTKMKEKVEELARILFWSETIVDVAVSDHPFTALAWSNIFILLILECDRDEQEDIFEGVASIMQLQRYWQIWEDYTAQSRSKPSTTHLTVVIDLYSQIAEYHARSILFLSCSVQAKTNIPEQLKVKLKEINELHDRCNSFMSATQQNRIRQKSKDQWKEICDRRSIKEAVSSLFKEIEHRAASGSNDKKELSAPEDISVRLWNKAYDSIKSSDEKLVLEFEEVLVLQMIDGFDVIRQPSNGYQPERDIFKNENGKARLRLMRQVVEASFEKAQKHEGVRNGVLSVANFVVDLQTLMGAVLSTQPAVAMAWAGISAIIPLLTRPILQHEAMLEGLGHVVSSMSWYMDLSRHVIDDQWQRTSQLSTLKLNLEERIVQVYKEMLRYQMESAAFCFEKHKMLQGVRTSLGSNDWINRTMKLKELETGLKEDVSLYSSRQGNDIMGNISHRLTLQFGHTNQGEMATLLGHFKTTPYEQYMEKNPIRAPETCEWLRRNDHFNRWKQQASGLLVIAADAGCGKSVLTRHLIQDVLPYGNPHAPTTVAYFFFKDGPKQSCLKNALSAMIHQMLYQHPDIADYCREEIQAQGPALWSEIAPLWAIFKRALNSPVSRQVICVLDGLSECESSGRHALILLLKGLWTVRDSKPPPVKFLITSRRIPAILEEMQRIDSSSIIDIRRDFTLDDELDFTGVDLWQEIELAKRHRLSKLTIEKALGHRTLDFIVNSLKVLEPRPHLAPRTYLWMSAIFDALDENFEDTPEQWAELAQHCPGSLFDAYEKMLGRVSDGQIVPIKRLFHLMIAAAEPLTLQEMNVALNVPAREAAYSERDLDLPSVELPEMDVKYMRILCHRVPRQSRFLASGSRGVFATRFR</sequence>
<evidence type="ECO:0000259" key="2">
    <source>
        <dbReference type="Pfam" id="PF17100"/>
    </source>
</evidence>
<protein>
    <submittedName>
        <fullName evidence="4">Ankyrin repeat protein</fullName>
    </submittedName>
</protein>
<gene>
    <name evidence="4" type="ORF">JMJ77_014883</name>
</gene>